<dbReference type="EC" id="2.8.1.7" evidence="5"/>
<evidence type="ECO:0000256" key="2">
    <source>
        <dbReference type="ARBA" id="ARBA00022898"/>
    </source>
</evidence>
<gene>
    <name evidence="5" type="primary">sufS_1</name>
    <name evidence="5" type="ORF">ERS852571_01028</name>
</gene>
<name>A0A173S8C4_ANAHA</name>
<dbReference type="InterPro" id="IPR015421">
    <property type="entry name" value="PyrdxlP-dep_Trfase_major"/>
</dbReference>
<evidence type="ECO:0000256" key="1">
    <source>
        <dbReference type="ARBA" id="ARBA00001933"/>
    </source>
</evidence>
<evidence type="ECO:0000313" key="5">
    <source>
        <dbReference type="EMBL" id="CUM86511.1"/>
    </source>
</evidence>
<protein>
    <submittedName>
        <fullName evidence="5">Cysteine desulfurase</fullName>
        <ecNumber evidence="5">2.8.1.7</ecNumber>
    </submittedName>
</protein>
<dbReference type="NCBIfam" id="TIGR03309">
    <property type="entry name" value="matur_yqeB"/>
    <property type="match status" value="1"/>
</dbReference>
<dbReference type="AlphaFoldDB" id="A0A173S8C4"/>
<evidence type="ECO:0000313" key="6">
    <source>
        <dbReference type="Proteomes" id="UP000095553"/>
    </source>
</evidence>
<proteinExistence type="predicted"/>
<dbReference type="SUPFAM" id="SSF53383">
    <property type="entry name" value="PLP-dependent transferases"/>
    <property type="match status" value="1"/>
</dbReference>
<evidence type="ECO:0000256" key="3">
    <source>
        <dbReference type="RuleBase" id="RU004504"/>
    </source>
</evidence>
<dbReference type="Pfam" id="PF00266">
    <property type="entry name" value="Aminotran_5"/>
    <property type="match status" value="1"/>
</dbReference>
<dbReference type="Gene3D" id="3.40.640.10">
    <property type="entry name" value="Type I PLP-dependent aspartate aminotransferase-like (Major domain)"/>
    <property type="match status" value="1"/>
</dbReference>
<dbReference type="Gene3D" id="3.90.1150.10">
    <property type="entry name" value="Aspartate Aminotransferase, domain 1"/>
    <property type="match status" value="1"/>
</dbReference>
<dbReference type="PANTHER" id="PTHR43586:SF4">
    <property type="entry name" value="ISOPENICILLIN N EPIMERASE"/>
    <property type="match status" value="1"/>
</dbReference>
<sequence length="663" mass="72430">MKDLIIVRGGGDIATGTIYKLVKSGFHVLILEIAHPSAIRRNVAFSEAVYEEKWQVEDMTCHLAHDIKEAEQIMKAGNPALMIDSNGEMIKQLHPIAVVDAILAKKNLGTTRDMAPITIALGPGFTAGEDVDVVIETMRGHRLGRIIKEGSAILNTGIPGVIKGFGKERVIHSPAKGILRNICHITDMVSKGQLLAKIETPEGTIVDVAASMDGLLRGLIRDGYPVTKGFKIADIDPRAEEYDNCFTISDKARCIAGGVLEALLYLKNNLSDQQEEPNVPICTHEKQKVETIYADYAATHITKPECVKDAVMNALTLGNSGRGVNESSLDAARKIYEVRTKVDQFFDGYGAEQVVFTSGITESLNTVIKGSLNHGDHVITTFMEHNSVLRPLYEMERQGVCLTITSPDVGDIKQAITKDTKMIVMTHASNVTGEMFDIQSVGKLCREKGILFVVDTAQSAGVIPISMKEDNIDILCFTGHKGLMGPQGIGGICIRKGVEIRPLKTGGTGILSFSKTQPGVLPQALEAGTLNGIGIVGLGAAIDFINTYGIDKIREQEMNLIEIFYKKIQKIQGIKIYREKQLDLTKQTAICSINLEEYDSGSVSDELMERFQIQTRSGAHCAPLVHEHFGTIEQGMVRFSFGHETTMKEINQIINAVKILAEE</sequence>
<dbReference type="InterPro" id="IPR010969">
    <property type="entry name" value="Cys_dSase-rel_unknwn_funct"/>
</dbReference>
<dbReference type="Proteomes" id="UP000095553">
    <property type="component" value="Unassembled WGS sequence"/>
</dbReference>
<comment type="cofactor">
    <cofactor evidence="1 3">
        <name>pyridoxal 5'-phosphate</name>
        <dbReference type="ChEBI" id="CHEBI:597326"/>
    </cofactor>
</comment>
<reference evidence="5 6" key="1">
    <citation type="submission" date="2015-09" db="EMBL/GenBank/DDBJ databases">
        <authorList>
            <consortium name="Pathogen Informatics"/>
        </authorList>
    </citation>
    <scope>NUCLEOTIDE SEQUENCE [LARGE SCALE GENOMIC DNA]</scope>
    <source>
        <strain evidence="5 6">2789STDY5834959</strain>
    </source>
</reference>
<dbReference type="InterPro" id="IPR000192">
    <property type="entry name" value="Aminotrans_V_dom"/>
</dbReference>
<dbReference type="NCBIfam" id="TIGR01977">
    <property type="entry name" value="am_tr_V_EF2568"/>
    <property type="match status" value="1"/>
</dbReference>
<evidence type="ECO:0000259" key="4">
    <source>
        <dbReference type="Pfam" id="PF00266"/>
    </source>
</evidence>
<keyword evidence="2" id="KW-0663">Pyridoxal phosphate</keyword>
<dbReference type="InterPro" id="IPR015422">
    <property type="entry name" value="PyrdxlP-dep_Trfase_small"/>
</dbReference>
<accession>A0A173S8C4</accession>
<organism evidence="5 6">
    <name type="scientific">Anaerostipes hadrus</name>
    <dbReference type="NCBI Taxonomy" id="649756"/>
    <lineage>
        <taxon>Bacteria</taxon>
        <taxon>Bacillati</taxon>
        <taxon>Bacillota</taxon>
        <taxon>Clostridia</taxon>
        <taxon>Lachnospirales</taxon>
        <taxon>Lachnospiraceae</taxon>
        <taxon>Anaerostipes</taxon>
    </lineage>
</organism>
<dbReference type="InterPro" id="IPR017695">
    <property type="entry name" value="Se-dep_Mo_hydrolase_YqeB"/>
</dbReference>
<dbReference type="GO" id="GO:0031071">
    <property type="term" value="F:cysteine desulfurase activity"/>
    <property type="evidence" value="ECO:0007669"/>
    <property type="project" value="UniProtKB-EC"/>
</dbReference>
<dbReference type="PANTHER" id="PTHR43586">
    <property type="entry name" value="CYSTEINE DESULFURASE"/>
    <property type="match status" value="1"/>
</dbReference>
<dbReference type="EMBL" id="CYXY01000005">
    <property type="protein sequence ID" value="CUM86511.1"/>
    <property type="molecule type" value="Genomic_DNA"/>
</dbReference>
<keyword evidence="5" id="KW-0808">Transferase</keyword>
<dbReference type="PROSITE" id="PS00595">
    <property type="entry name" value="AA_TRANSFER_CLASS_5"/>
    <property type="match status" value="1"/>
</dbReference>
<feature type="domain" description="Aminotransferase class V" evidence="4">
    <location>
        <begin position="292"/>
        <end position="652"/>
    </location>
</feature>
<dbReference type="InterPro" id="IPR015424">
    <property type="entry name" value="PyrdxlP-dep_Trfase"/>
</dbReference>
<dbReference type="InterPro" id="IPR020578">
    <property type="entry name" value="Aminotrans_V_PyrdxlP_BS"/>
</dbReference>